<feature type="region of interest" description="Disordered" evidence="1">
    <location>
        <begin position="1431"/>
        <end position="1457"/>
    </location>
</feature>
<gene>
    <name evidence="3" type="ORF">MNOR_LOCUS2620</name>
</gene>
<evidence type="ECO:0000313" key="4">
    <source>
        <dbReference type="Proteomes" id="UP001497623"/>
    </source>
</evidence>
<feature type="region of interest" description="Disordered" evidence="1">
    <location>
        <begin position="1039"/>
        <end position="1063"/>
    </location>
</feature>
<evidence type="ECO:0000259" key="2">
    <source>
        <dbReference type="Pfam" id="PF21198"/>
    </source>
</evidence>
<feature type="compositionally biased region" description="Polar residues" evidence="1">
    <location>
        <begin position="1089"/>
        <end position="1114"/>
    </location>
</feature>
<keyword evidence="4" id="KW-1185">Reference proteome</keyword>
<feature type="domain" description="Set1/Ash2 histone methyltransferase complex subunit ASH2-like winged-helix" evidence="2">
    <location>
        <begin position="1663"/>
        <end position="1752"/>
    </location>
</feature>
<protein>
    <recommendedName>
        <fullName evidence="2">Set1/Ash2 histone methyltransferase complex subunit ASH2-like winged-helix domain-containing protein</fullName>
    </recommendedName>
</protein>
<feature type="region of interest" description="Disordered" evidence="1">
    <location>
        <begin position="712"/>
        <end position="841"/>
    </location>
</feature>
<feature type="non-terminal residue" evidence="3">
    <location>
        <position position="2030"/>
    </location>
</feature>
<feature type="region of interest" description="Disordered" evidence="1">
    <location>
        <begin position="1561"/>
        <end position="1584"/>
    </location>
</feature>
<evidence type="ECO:0000313" key="3">
    <source>
        <dbReference type="EMBL" id="CAL4062321.1"/>
    </source>
</evidence>
<dbReference type="Proteomes" id="UP001497623">
    <property type="component" value="Unassembled WGS sequence"/>
</dbReference>
<organism evidence="3 4">
    <name type="scientific">Meganyctiphanes norvegica</name>
    <name type="common">Northern krill</name>
    <name type="synonym">Thysanopoda norvegica</name>
    <dbReference type="NCBI Taxonomy" id="48144"/>
    <lineage>
        <taxon>Eukaryota</taxon>
        <taxon>Metazoa</taxon>
        <taxon>Ecdysozoa</taxon>
        <taxon>Arthropoda</taxon>
        <taxon>Crustacea</taxon>
        <taxon>Multicrustacea</taxon>
        <taxon>Malacostraca</taxon>
        <taxon>Eumalacostraca</taxon>
        <taxon>Eucarida</taxon>
        <taxon>Euphausiacea</taxon>
        <taxon>Euphausiidae</taxon>
        <taxon>Meganyctiphanes</taxon>
    </lineage>
</organism>
<feature type="compositionally biased region" description="Low complexity" evidence="1">
    <location>
        <begin position="48"/>
        <end position="60"/>
    </location>
</feature>
<feature type="compositionally biased region" description="Polar residues" evidence="1">
    <location>
        <begin position="67"/>
        <end position="77"/>
    </location>
</feature>
<feature type="compositionally biased region" description="Polar residues" evidence="1">
    <location>
        <begin position="712"/>
        <end position="729"/>
    </location>
</feature>
<dbReference type="SUPFAM" id="SSF57903">
    <property type="entry name" value="FYVE/PHD zinc finger"/>
    <property type="match status" value="1"/>
</dbReference>
<feature type="region of interest" description="Disordered" evidence="1">
    <location>
        <begin position="298"/>
        <end position="322"/>
    </location>
</feature>
<dbReference type="Gene3D" id="3.90.980.20">
    <property type="match status" value="1"/>
</dbReference>
<feature type="compositionally biased region" description="Polar residues" evidence="1">
    <location>
        <begin position="1387"/>
        <end position="1415"/>
    </location>
</feature>
<evidence type="ECO:0000256" key="1">
    <source>
        <dbReference type="SAM" id="MobiDB-lite"/>
    </source>
</evidence>
<feature type="compositionally biased region" description="Polar residues" evidence="1">
    <location>
        <begin position="1447"/>
        <end position="1457"/>
    </location>
</feature>
<feature type="compositionally biased region" description="Polar residues" evidence="1">
    <location>
        <begin position="1476"/>
        <end position="1524"/>
    </location>
</feature>
<feature type="compositionally biased region" description="Polar residues" evidence="1">
    <location>
        <begin position="351"/>
        <end position="372"/>
    </location>
</feature>
<feature type="region of interest" description="Disordered" evidence="1">
    <location>
        <begin position="1265"/>
        <end position="1295"/>
    </location>
</feature>
<feature type="compositionally biased region" description="Polar residues" evidence="1">
    <location>
        <begin position="778"/>
        <end position="807"/>
    </location>
</feature>
<feature type="compositionally biased region" description="Low complexity" evidence="1">
    <location>
        <begin position="1563"/>
        <end position="1583"/>
    </location>
</feature>
<feature type="compositionally biased region" description="Polar residues" evidence="1">
    <location>
        <begin position="816"/>
        <end position="841"/>
    </location>
</feature>
<dbReference type="Pfam" id="PF21198">
    <property type="entry name" value="ASH2L-like_WH"/>
    <property type="match status" value="1"/>
</dbReference>
<feature type="region of interest" description="Disordered" evidence="1">
    <location>
        <begin position="1164"/>
        <end position="1198"/>
    </location>
</feature>
<sequence length="2030" mass="227207">MWWGNGRELRVKLFRIDDPNLKRKSSPKKIIGTSSIKYSTAIARKKTSTATARKTSSTATARKKTSNTPFRKNSSQENTFREVDIPHFVSRKAIFDRTDSVEPHLKKIIEKCVEPFINESFVFDSKLKFNPSAMSGKRSHEPDSDSSEQVTKRVNIHGFKNEYSDDSLSESHMHKSSLHSFSHNELKSTNYVCRDCGVVWDALFTNIPVNLFFEDLADFERKIDSWEPQNFHRKMYVTMLSSQKETNSSSFLTCVTHQNSGIGWQIRHTHIGSQAPSGCQILPQTLFDGKLDAFTSRNSRLEKESRGEELKASRNAHLEKESHKEEFIPITQVKIKEELIVEEDEQEQENIHSSSNKSDDTTPFQESRNMTLDNEDQRRGVRKKLVFETKKCSKNKIQDDYINDGDVESIAKQLRNKKRQTKNMRQTTNMRQSTKNSKSVALIDDVMSTEIKFPLTNGEIKEIKVNFPVVAKSIIGVQIQTILSSTTIKEVFALESESAANVLQHILNEALLSKGIVIPEKLKQSEEVAKKTQIMTNKDGQRKRKTRKFPSSIQKIQNVNNKNLHSSNAMITLSSKHNDEDIEIIQENQTPSKPSVIIDKDQDIEVIQDNQTPIKASDKSNKDQDIEVIEENITPSKNKFSKSIEEDIEVIQEKQNKQEEILEIIPESSKQSKCISTVYYETNEYGKRYPTTQQRQQIQKSPVLQQNMKVNQSPLSKTSLTSFQKNQYSPRFVQNRIRPTLSKTNFAANQSQTRNPVPIQQLQSSKSQPRQKVPYMQPRSNYASSQPQPGHSGTNVILPQGNINTTRPRQEEHQLSSEANNAPANQAPHVSQANASVAYQQSQNQSTISTVAPTQQTQGKQVNIIKSLRNQPSTSTVATTQQVQGNQVNIGVKPHHQPNSNIVTPVSQAQGSMVNINLPSQHQSATSISAPVKHTQGNQMNIGVSAHIQSTRSITNPIPQVQSNQGNVSMPAHHQPTTSIVVPTSKTQANKANIGMPVHHQPNTSVVAPTQAAHGNPVMPPHQLPKSNIVSQVPQSQGNKVNINMPSHHHPTTSLTSPTSQFQGNQVNIGISAHHQSATKIVAPTPHTQSATNVTLQHQPSTNTKSSTPETQGSLVDMGQLSGTVLTQQQFQQSHIHKATVPITHKQGNIPNSLTQQSHSNLVSSNLEQSNNGPQSATPSGNALSQKQMQNQSSNTAAQHQNVQVVNSNTYTVLQSRNTAVQAEANKKLPIQQMQQNKPINSAISSGQQIEVQDSHTYTVLQPRKKATQANTTSNVTTQQVNPSQGSASSVSSDQHIAVQDSHTYTVLQPRIAPNQAHQGQVAPHQGQVAPHQSQVAPHQGQVAPHQGQVAPHQGQVAPHQGQVAPHQGLVAPHQGQAVPHQGQAVPHQSQVAPHQSQVTPQQSQHGQVASAMPQQQVQANVGITYPPQFSQTGHPNVPQHVPANQAGPSNVYPPQQCNQATTSAIVPQQQMMDTSNQANTAPDYNVQPITNNMQQNPYQSSQVDNSHNASSQEQVSTEANMTEDQNKKLWGNSVYEDWLKQKNESDKTISNSMNQAKNLTTSDQNASTSSQSQQSSYGLQPQTTNQHNVENYNVYQYKCPCGKPGYWYECMLECHSCKRWFHETCVSCLRFKLICGDLFYVFVCQGCNSGTEFLYRLPITWEDLTQLALFNLSHSDASLRNHGYYFDIEQEITPWIDKNWEILQCGLDQQNITMSYRVQQVLSALNSNSKKFRCGKEIRKKSSLWGLRNNEPPYVLQVILPAERPITAETIKRITFQHRTTNLPPIPKNFRIDLGKNEPNTTTTPIYFDPNTSSQDNSEVGGPSESGSSGVLTLTPGKNITPTKKFISPYKHGSPGRRAMYTHQRSPSYNLKLISPTYISGNQILWQKMPEVDTKSAQYFRVADIFVDERPIKMDKYSNAKKTIRSISPGVKKFIIDWIKQNYEATPSDYIKKILVFKHFMKSMNNLGMKELNHEFIIKYYIWSVFGKAVLKGSYKEIQRIYKGIKLKSIIEVPTAHDKILTKRVKVSV</sequence>
<dbReference type="InterPro" id="IPR011011">
    <property type="entry name" value="Znf_FYVE_PHD"/>
</dbReference>
<feature type="region of interest" description="Disordered" evidence="1">
    <location>
        <begin position="1316"/>
        <end position="1415"/>
    </location>
</feature>
<comment type="caution">
    <text evidence="3">The sequence shown here is derived from an EMBL/GenBank/DDBJ whole genome shotgun (WGS) entry which is preliminary data.</text>
</comment>
<reference evidence="3 4" key="1">
    <citation type="submission" date="2024-05" db="EMBL/GenBank/DDBJ databases">
        <authorList>
            <person name="Wallberg A."/>
        </authorList>
    </citation>
    <scope>NUCLEOTIDE SEQUENCE [LARGE SCALE GENOMIC DNA]</scope>
</reference>
<feature type="region of interest" description="Disordered" evidence="1">
    <location>
        <begin position="416"/>
        <end position="437"/>
    </location>
</feature>
<feature type="compositionally biased region" description="Polar residues" evidence="1">
    <location>
        <begin position="1799"/>
        <end position="1818"/>
    </location>
</feature>
<feature type="region of interest" description="Disordered" evidence="1">
    <location>
        <begin position="1788"/>
        <end position="1857"/>
    </location>
</feature>
<proteinExistence type="predicted"/>
<feature type="compositionally biased region" description="Polar residues" evidence="1">
    <location>
        <begin position="741"/>
        <end position="770"/>
    </location>
</feature>
<feature type="compositionally biased region" description="Low complexity" evidence="1">
    <location>
        <begin position="1819"/>
        <end position="1832"/>
    </location>
</feature>
<name>A0AAV2PRH8_MEGNR</name>
<feature type="region of interest" description="Disordered" evidence="1">
    <location>
        <begin position="1089"/>
        <end position="1115"/>
    </location>
</feature>
<feature type="compositionally biased region" description="Low complexity" evidence="1">
    <location>
        <begin position="1268"/>
        <end position="1293"/>
    </location>
</feature>
<feature type="compositionally biased region" description="Basic and acidic residues" evidence="1">
    <location>
        <begin position="299"/>
        <end position="322"/>
    </location>
</feature>
<accession>A0AAV2PRH8</accession>
<dbReference type="InterPro" id="IPR053835">
    <property type="entry name" value="ASH2L-like_WH"/>
</dbReference>
<dbReference type="EMBL" id="CAXKWB010000817">
    <property type="protein sequence ID" value="CAL4062321.1"/>
    <property type="molecule type" value="Genomic_DNA"/>
</dbReference>
<feature type="region of interest" description="Disordered" evidence="1">
    <location>
        <begin position="1476"/>
        <end position="1526"/>
    </location>
</feature>
<feature type="compositionally biased region" description="Polar residues" evidence="1">
    <location>
        <begin position="423"/>
        <end position="437"/>
    </location>
</feature>
<feature type="region of interest" description="Disordered" evidence="1">
    <location>
        <begin position="47"/>
        <end position="77"/>
    </location>
</feature>
<feature type="region of interest" description="Disordered" evidence="1">
    <location>
        <begin position="343"/>
        <end position="377"/>
    </location>
</feature>